<evidence type="ECO:0000313" key="1">
    <source>
        <dbReference type="EMBL" id="KAJ8106916.1"/>
    </source>
</evidence>
<accession>A0ACC2HVB9</accession>
<dbReference type="Proteomes" id="UP001153331">
    <property type="component" value="Unassembled WGS sequence"/>
</dbReference>
<protein>
    <submittedName>
        <fullName evidence="1">Uncharacterized protein</fullName>
    </submittedName>
</protein>
<reference evidence="1" key="1">
    <citation type="submission" date="2022-11" db="EMBL/GenBank/DDBJ databases">
        <title>Genome Sequence of Boeremia exigua.</title>
        <authorList>
            <person name="Buettner E."/>
        </authorList>
    </citation>
    <scope>NUCLEOTIDE SEQUENCE</scope>
    <source>
        <strain evidence="1">CU02</strain>
    </source>
</reference>
<gene>
    <name evidence="1" type="ORF">OPT61_g9224</name>
</gene>
<organism evidence="1 2">
    <name type="scientific">Boeremia exigua</name>
    <dbReference type="NCBI Taxonomy" id="749465"/>
    <lineage>
        <taxon>Eukaryota</taxon>
        <taxon>Fungi</taxon>
        <taxon>Dikarya</taxon>
        <taxon>Ascomycota</taxon>
        <taxon>Pezizomycotina</taxon>
        <taxon>Dothideomycetes</taxon>
        <taxon>Pleosporomycetidae</taxon>
        <taxon>Pleosporales</taxon>
        <taxon>Pleosporineae</taxon>
        <taxon>Didymellaceae</taxon>
        <taxon>Boeremia</taxon>
    </lineage>
</organism>
<keyword evidence="2" id="KW-1185">Reference proteome</keyword>
<proteinExistence type="predicted"/>
<evidence type="ECO:0000313" key="2">
    <source>
        <dbReference type="Proteomes" id="UP001153331"/>
    </source>
</evidence>
<sequence length="664" mass="71317">MGSTEQSPQGQDWATEPLAIIGLSCKLGGDASDAESLWKMLAEGRDAWSEIPQSRFDSKGAYHVDPDRLGTTHVKGGYFVKEDVANFDAAFFNLSGETAAAIDPQYRMQLEGVYEAFENAGLPLSSVAGSKTSVHAGVWTHDYHDGLMQDGDKLPRFLMIGTPPALAANRISHFFDLRGASLTLDTGCSSGLVALHQAVLGLRAGEADMAVVSGVNLMLSPDRFKMLSSLGMLSPDGKSFAFDARANGYGRGEGVVTIVIKRLRDALAAGDPVRAIIRETGVNQDGKTDTITLPSEAAQTELMQECYRRAGLNPHNTQVFEAHGTGTQAGDPIEARAIAAVFGGNTGRKGPLLIGSIKTNIGHTEAASGLAGLVKMVLALEKGQIPPSVNYNNPNPKLELDKWGLQVATKLTPWLTVDGMVRRASINNFGYGGTNGHIILEDAHHDAQPKSINANGSASISHDRKSEPLVFYARDEQACERMVAGVKQYLQRHGNTENPARLMRDLGFTLAEHRTRFPTGWISAHVAQYSDSDSTLSAAIQSLDSPAFKPVRLPSKPIRIGMVFTGQGAQWHAMARELVAPYPIVRKTLDEAGGILRDLGANWSLTEELLARDASTSRVHDTELSIPVCVAVQIALPFFGRDRRCVRSRRAGSATGHGGGVLSF</sequence>
<name>A0ACC2HVB9_9PLEO</name>
<dbReference type="EMBL" id="JAPHNI010001047">
    <property type="protein sequence ID" value="KAJ8106916.1"/>
    <property type="molecule type" value="Genomic_DNA"/>
</dbReference>
<comment type="caution">
    <text evidence="1">The sequence shown here is derived from an EMBL/GenBank/DDBJ whole genome shotgun (WGS) entry which is preliminary data.</text>
</comment>